<feature type="transmembrane region" description="Helical" evidence="1">
    <location>
        <begin position="35"/>
        <end position="57"/>
    </location>
</feature>
<evidence type="ECO:0000313" key="2">
    <source>
        <dbReference type="EMBL" id="KJL28418.1"/>
    </source>
</evidence>
<keyword evidence="1" id="KW-0812">Transmembrane</keyword>
<gene>
    <name evidence="2" type="ORF">RS83_03489</name>
</gene>
<feature type="transmembrane region" description="Helical" evidence="1">
    <location>
        <begin position="188"/>
        <end position="208"/>
    </location>
</feature>
<protein>
    <submittedName>
        <fullName evidence="2">Uncharacterized protein</fullName>
    </submittedName>
</protein>
<feature type="transmembrane region" description="Helical" evidence="1">
    <location>
        <begin position="326"/>
        <end position="344"/>
    </location>
</feature>
<dbReference type="EMBL" id="JYIW01000026">
    <property type="protein sequence ID" value="KJL28418.1"/>
    <property type="molecule type" value="Genomic_DNA"/>
</dbReference>
<feature type="transmembrane region" description="Helical" evidence="1">
    <location>
        <begin position="96"/>
        <end position="120"/>
    </location>
</feature>
<sequence>MAWIDLGLGVLAVVGVVLIPGLLASFVLGFRGLAAVALAVPAGTTIIVLASLTAPMVGIPWGVLPVGMVALAVLAILAVLRFTLLRSHTARPTLPALPRAGVLALIGAVLIALVQLLLVIGAPDNFSQTFDNIFHLNAIRYALDTGSVSPLTVGAMTTAPSGNLPFYPTGWHAVATLAVQLTGASIPVASNAVMIFFAAFAWPVSILLVTRTLFGASAPVLLTAAAVSVALPAFPLLLVEYGVLFPYMMSLSMIGVPLAFVIEASSRSSWMQRWAYLIAALGAVPAVAVAHPGGLVALLLFVALVLAIRWLHLLRSEASRPAKIRATAWVLVLGVVVAGSWYVLRPSADARTWGPTETVGQAVGEVLTVSVWAAPINLVVAALAAVGVVVALRRRSANDEIAVAFLVAAAVLYIVVSALPYWTARDILTGVWYNNAPRLAALLPIAWVPLAAIGGELLWTVLRAQTSRFSARRARIAVVATIAVLMLVVVPQAATMRQAVASAHNAFAVTDGSRLVTADELALLERLDAEVPEDAVILGSPWTGTALAYALADRRVVMPHTLMDVTEDMSLVLDRLDTARPSATICGALDRLGAKYVLDFGDQEINDGVHEYKGIDRLASSSAVEEIDAVGDAVLYEIVLCD</sequence>
<keyword evidence="1" id="KW-0472">Membrane</keyword>
<dbReference type="PATRIC" id="fig|82380.11.peg.3519"/>
<dbReference type="AlphaFoldDB" id="A0A0F0L5J7"/>
<dbReference type="RefSeq" id="WP_045280673.1">
    <property type="nucleotide sequence ID" value="NZ_JYIW01000026.1"/>
</dbReference>
<comment type="caution">
    <text evidence="2">The sequence shown here is derived from an EMBL/GenBank/DDBJ whole genome shotgun (WGS) entry which is preliminary data.</text>
</comment>
<evidence type="ECO:0000313" key="3">
    <source>
        <dbReference type="Proteomes" id="UP000033640"/>
    </source>
</evidence>
<feature type="transmembrane region" description="Helical" evidence="1">
    <location>
        <begin position="6"/>
        <end position="28"/>
    </location>
</feature>
<keyword evidence="1" id="KW-1133">Transmembrane helix</keyword>
<organism evidence="2 3">
    <name type="scientific">Microbacterium oxydans</name>
    <dbReference type="NCBI Taxonomy" id="82380"/>
    <lineage>
        <taxon>Bacteria</taxon>
        <taxon>Bacillati</taxon>
        <taxon>Actinomycetota</taxon>
        <taxon>Actinomycetes</taxon>
        <taxon>Micrococcales</taxon>
        <taxon>Microbacteriaceae</taxon>
        <taxon>Microbacterium</taxon>
    </lineage>
</organism>
<dbReference type="Pfam" id="PF20176">
    <property type="entry name" value="DUF6541"/>
    <property type="match status" value="1"/>
</dbReference>
<feature type="transmembrane region" description="Helical" evidence="1">
    <location>
        <begin position="401"/>
        <end position="422"/>
    </location>
</feature>
<feature type="transmembrane region" description="Helical" evidence="1">
    <location>
        <begin position="474"/>
        <end position="494"/>
    </location>
</feature>
<feature type="transmembrane region" description="Helical" evidence="1">
    <location>
        <begin position="63"/>
        <end position="84"/>
    </location>
</feature>
<dbReference type="OrthoDB" id="3169698at2"/>
<evidence type="ECO:0000256" key="1">
    <source>
        <dbReference type="SAM" id="Phobius"/>
    </source>
</evidence>
<feature type="transmembrane region" description="Helical" evidence="1">
    <location>
        <begin position="244"/>
        <end position="262"/>
    </location>
</feature>
<feature type="transmembrane region" description="Helical" evidence="1">
    <location>
        <begin position="442"/>
        <end position="462"/>
    </location>
</feature>
<proteinExistence type="predicted"/>
<dbReference type="Proteomes" id="UP000033640">
    <property type="component" value="Unassembled WGS sequence"/>
</dbReference>
<feature type="transmembrane region" description="Helical" evidence="1">
    <location>
        <begin position="372"/>
        <end position="392"/>
    </location>
</feature>
<feature type="transmembrane region" description="Helical" evidence="1">
    <location>
        <begin position="296"/>
        <end position="314"/>
    </location>
</feature>
<dbReference type="InterPro" id="IPR046671">
    <property type="entry name" value="DUF6541"/>
</dbReference>
<name>A0A0F0L5J7_9MICO</name>
<feature type="transmembrane region" description="Helical" evidence="1">
    <location>
        <begin position="220"/>
        <end position="238"/>
    </location>
</feature>
<accession>A0A0F0L5J7</accession>
<feature type="transmembrane region" description="Helical" evidence="1">
    <location>
        <begin position="274"/>
        <end position="290"/>
    </location>
</feature>
<reference evidence="2 3" key="1">
    <citation type="submission" date="2015-02" db="EMBL/GenBank/DDBJ databases">
        <title>Draft genome sequences of ten Microbacterium spp. with emphasis on heavy metal contaminated environments.</title>
        <authorList>
            <person name="Corretto E."/>
        </authorList>
    </citation>
    <scope>NUCLEOTIDE SEQUENCE [LARGE SCALE GENOMIC DNA]</scope>
    <source>
        <strain evidence="2 3">BEL4b</strain>
    </source>
</reference>